<dbReference type="PROSITE" id="PS51257">
    <property type="entry name" value="PROKAR_LIPOPROTEIN"/>
    <property type="match status" value="1"/>
</dbReference>
<dbReference type="RefSeq" id="WP_088564599.1">
    <property type="nucleotide sequence ID" value="NZ_CP020946.1"/>
</dbReference>
<dbReference type="Proteomes" id="UP000197003">
    <property type="component" value="Chromosome"/>
</dbReference>
<dbReference type="InterPro" id="IPR019734">
    <property type="entry name" value="TPR_rpt"/>
</dbReference>
<accession>A0A1Z3N6C1</accession>
<name>A0A1Z3N6C1_BDEBC</name>
<dbReference type="OrthoDB" id="5287423at2"/>
<evidence type="ECO:0000313" key="3">
    <source>
        <dbReference type="EMBL" id="ASD63014.1"/>
    </source>
</evidence>
<evidence type="ECO:0000256" key="2">
    <source>
        <dbReference type="SAM" id="SignalP"/>
    </source>
</evidence>
<proteinExistence type="predicted"/>
<dbReference type="InterPro" id="IPR011990">
    <property type="entry name" value="TPR-like_helical_dom_sf"/>
</dbReference>
<keyword evidence="2" id="KW-0732">Signal</keyword>
<keyword evidence="1" id="KW-0802">TPR repeat</keyword>
<feature type="repeat" description="TPR" evidence="1">
    <location>
        <begin position="52"/>
        <end position="85"/>
    </location>
</feature>
<feature type="repeat" description="TPR" evidence="1">
    <location>
        <begin position="120"/>
        <end position="153"/>
    </location>
</feature>
<feature type="chain" id="PRO_5012848429" evidence="2">
    <location>
        <begin position="22"/>
        <end position="588"/>
    </location>
</feature>
<feature type="signal peptide" evidence="2">
    <location>
        <begin position="1"/>
        <end position="21"/>
    </location>
</feature>
<dbReference type="SMART" id="SM00028">
    <property type="entry name" value="TPR"/>
    <property type="match status" value="11"/>
</dbReference>
<dbReference type="Pfam" id="PF14559">
    <property type="entry name" value="TPR_19"/>
    <property type="match status" value="2"/>
</dbReference>
<dbReference type="Gene3D" id="1.25.40.10">
    <property type="entry name" value="Tetratricopeptide repeat domain"/>
    <property type="match status" value="4"/>
</dbReference>
<dbReference type="AlphaFoldDB" id="A0A1Z3N6C1"/>
<evidence type="ECO:0000256" key="1">
    <source>
        <dbReference type="PROSITE-ProRule" id="PRU00339"/>
    </source>
</evidence>
<evidence type="ECO:0000313" key="4">
    <source>
        <dbReference type="Proteomes" id="UP000197003"/>
    </source>
</evidence>
<dbReference type="PROSITE" id="PS50005">
    <property type="entry name" value="TPR"/>
    <property type="match status" value="2"/>
</dbReference>
<dbReference type="PANTHER" id="PTHR12558:SF13">
    <property type="entry name" value="CELL DIVISION CYCLE PROTEIN 27 HOMOLOG"/>
    <property type="match status" value="1"/>
</dbReference>
<dbReference type="Pfam" id="PF13432">
    <property type="entry name" value="TPR_16"/>
    <property type="match status" value="3"/>
</dbReference>
<gene>
    <name evidence="3" type="ORF">B9G79_05240</name>
</gene>
<reference evidence="3 4" key="1">
    <citation type="submission" date="2017-04" db="EMBL/GenBank/DDBJ databases">
        <title>Whole genome sequence of Bdellovibrio bacteriovorus strain SSB218315.</title>
        <authorList>
            <person name="Oyedara O."/>
            <person name="Rodriguez-Perez M.A."/>
        </authorList>
    </citation>
    <scope>NUCLEOTIDE SEQUENCE [LARGE SCALE GENOMIC DNA]</scope>
    <source>
        <strain evidence="3 4">SSB218315</strain>
    </source>
</reference>
<organism evidence="3 4">
    <name type="scientific">Bdellovibrio bacteriovorus</name>
    <dbReference type="NCBI Taxonomy" id="959"/>
    <lineage>
        <taxon>Bacteria</taxon>
        <taxon>Pseudomonadati</taxon>
        <taxon>Bdellovibrionota</taxon>
        <taxon>Bdellovibrionia</taxon>
        <taxon>Bdellovibrionales</taxon>
        <taxon>Pseudobdellovibrionaceae</taxon>
        <taxon>Bdellovibrio</taxon>
    </lineage>
</organism>
<dbReference type="Pfam" id="PF13181">
    <property type="entry name" value="TPR_8"/>
    <property type="match status" value="1"/>
</dbReference>
<dbReference type="EMBL" id="CP020946">
    <property type="protein sequence ID" value="ASD63014.1"/>
    <property type="molecule type" value="Genomic_DNA"/>
</dbReference>
<protein>
    <submittedName>
        <fullName evidence="3">Uncharacterized protein</fullName>
    </submittedName>
</protein>
<sequence length="588" mass="65320">MRPSFKTTASAALLLTLTACASTPAKKPAAPEKQSLVIPAAKTDAINARAEADYNFIMGDVLSREGKSEQAVALFEKVAALDPNSAAVQMRLSAEYLKIGKVKEAIQKAEQAVAKDSKNVESLLVLGGLYSAEKSYDKAIAQYQAVLRLEPKNSEAPIYIGSLYADKKEFKKAEQYFNSLLKDPNYETPHEVLYYIGLTHLDQEGAGHQKAAEAAFKKALTIKPGFEDALMALANLYLQQNNRGKALSLCLEYQRQENFSPKVADLIAQIYLEDGDSEKAYSQLELITGNSESSLDVQMKMALLLIEQKRFNQAGAKLQDIVTQHPTADSARYYLAAVQEETGDMENAVRNYMQVPHSSKHFSEAIVHAAHLLKGQGKLNQALVVTKKGLQTNADKPQVYTMYASLLDAKADYLGAAQVLEQGLSKYSKNVELLFQHALILDRLGKKENMIAQMKKVLEIEPNHVQSLSYLAFSLAELNQHLPEAERLARRALELDPKDGYVLDTLGWVLFKQKRFSESIQVLEKAHEYQASASIIAEHLADAYSMESQTDKAKQMYEKAASLTTDEKRANKIRGKLRELSVKISYLK</sequence>
<dbReference type="SUPFAM" id="SSF48452">
    <property type="entry name" value="TPR-like"/>
    <property type="match status" value="3"/>
</dbReference>
<dbReference type="PANTHER" id="PTHR12558">
    <property type="entry name" value="CELL DIVISION CYCLE 16,23,27"/>
    <property type="match status" value="1"/>
</dbReference>